<name>C8X8E3_NAKMY</name>
<evidence type="ECO:0000313" key="2">
    <source>
        <dbReference type="EMBL" id="ACV77119.1"/>
    </source>
</evidence>
<proteinExistence type="predicted"/>
<feature type="transmembrane region" description="Helical" evidence="1">
    <location>
        <begin position="322"/>
        <end position="345"/>
    </location>
</feature>
<accession>C8X8E3</accession>
<reference evidence="2 3" key="2">
    <citation type="journal article" date="2010" name="Stand. Genomic Sci.">
        <title>Complete genome sequence of Nakamurella multipartita type strain (Y-104).</title>
        <authorList>
            <person name="Tice H."/>
            <person name="Mayilraj S."/>
            <person name="Sims D."/>
            <person name="Lapidus A."/>
            <person name="Nolan M."/>
            <person name="Lucas S."/>
            <person name="Glavina Del Rio T."/>
            <person name="Copeland A."/>
            <person name="Cheng J.F."/>
            <person name="Meincke L."/>
            <person name="Bruce D."/>
            <person name="Goodwin L."/>
            <person name="Pitluck S."/>
            <person name="Ivanova N."/>
            <person name="Mavromatis K."/>
            <person name="Ovchinnikova G."/>
            <person name="Pati A."/>
            <person name="Chen A."/>
            <person name="Palaniappan K."/>
            <person name="Land M."/>
            <person name="Hauser L."/>
            <person name="Chang Y.J."/>
            <person name="Jeffries C.D."/>
            <person name="Detter J.C."/>
            <person name="Brettin T."/>
            <person name="Rohde M."/>
            <person name="Goker M."/>
            <person name="Bristow J."/>
            <person name="Eisen J.A."/>
            <person name="Markowitz V."/>
            <person name="Hugenholtz P."/>
            <person name="Kyrpides N.C."/>
            <person name="Klenk H.P."/>
            <person name="Chen F."/>
        </authorList>
    </citation>
    <scope>NUCLEOTIDE SEQUENCE [LARGE SCALE GENOMIC DNA]</scope>
    <source>
        <strain evidence="3">ATCC 700099 / DSM 44233 / CIP 104796 / JCM 9543 / NBRC 105858 / Y-104</strain>
    </source>
</reference>
<dbReference type="EMBL" id="CP001737">
    <property type="protein sequence ID" value="ACV77119.1"/>
    <property type="molecule type" value="Genomic_DNA"/>
</dbReference>
<protein>
    <submittedName>
        <fullName evidence="2">Uncharacterized protein</fullName>
    </submittedName>
</protein>
<dbReference type="eggNOG" id="ENOG5033VIA">
    <property type="taxonomic scope" value="Bacteria"/>
</dbReference>
<feature type="transmembrane region" description="Helical" evidence="1">
    <location>
        <begin position="173"/>
        <end position="194"/>
    </location>
</feature>
<dbReference type="RefSeq" id="WP_015746035.1">
    <property type="nucleotide sequence ID" value="NC_013235.1"/>
</dbReference>
<dbReference type="AlphaFoldDB" id="C8X8E3"/>
<gene>
    <name evidence="2" type="ordered locus">Namu_0705</name>
</gene>
<feature type="transmembrane region" description="Helical" evidence="1">
    <location>
        <begin position="281"/>
        <end position="302"/>
    </location>
</feature>
<dbReference type="Proteomes" id="UP000002218">
    <property type="component" value="Chromosome"/>
</dbReference>
<dbReference type="InParanoid" id="C8X8E3"/>
<feature type="transmembrane region" description="Helical" evidence="1">
    <location>
        <begin position="357"/>
        <end position="380"/>
    </location>
</feature>
<sequence length="415" mass="44306">MTAIGALTEVAGRAVQAEATVRSAAWQDQGAIDAATQRVDRALRVDREALSRPALDAVQPSGRWRYRLDQMLMPDRDVVGQAPPEDLVEAAAQAAADADAAVATARLALLEAHRAVLQARGAALRAGDSDAVAATVRGYRPLAGNPTLSHGKELGTGVSREMSAVLRAKPRSILVKLGISLGLGLAYLGFIRLYQWDEKSELAPFLALYALSGVIGGVVCTNALSWDATRVREALTSGRRLWHVMLSKNLTMFVLVGAVGVVLSVLLAWRTGAYGTSLVKALGQLVTMMLLWLGVGNVLSVVSPLRVEPLKARFKDGTLKPFLLSFVVSYVLGLGVNLMLTWRVWAKQSMIDELGGVTLPVLTLVLSGLLIYLLLTVLAVNLADQPRFRRALLREMVDYKALKSTAPAASGPAGA</sequence>
<dbReference type="STRING" id="479431.Namu_0705"/>
<reference evidence="3" key="1">
    <citation type="submission" date="2009-09" db="EMBL/GenBank/DDBJ databases">
        <title>The complete genome of Nakamurella multipartita DSM 44233.</title>
        <authorList>
            <consortium name="US DOE Joint Genome Institute (JGI-PGF)"/>
            <person name="Lucas S."/>
            <person name="Copeland A."/>
            <person name="Lapidus A."/>
            <person name="Glavina del Rio T."/>
            <person name="Dalin E."/>
            <person name="Tice H."/>
            <person name="Bruce D."/>
            <person name="Goodwin L."/>
            <person name="Pitluck S."/>
            <person name="Kyrpides N."/>
            <person name="Mavromatis K."/>
            <person name="Ivanova N."/>
            <person name="Ovchinnikova G."/>
            <person name="Sims D."/>
            <person name="Meincke L."/>
            <person name="Brettin T."/>
            <person name="Detter J.C."/>
            <person name="Han C."/>
            <person name="Larimer F."/>
            <person name="Land M."/>
            <person name="Hauser L."/>
            <person name="Markowitz V."/>
            <person name="Cheng J.-F."/>
            <person name="Hugenholtz P."/>
            <person name="Woyke T."/>
            <person name="Wu D."/>
            <person name="Klenk H.-P."/>
            <person name="Eisen J.A."/>
        </authorList>
    </citation>
    <scope>NUCLEOTIDE SEQUENCE [LARGE SCALE GENOMIC DNA]</scope>
    <source>
        <strain evidence="3">ATCC 700099 / DSM 44233 / CIP 104796 / JCM 9543 / NBRC 105858 / Y-104</strain>
    </source>
</reference>
<keyword evidence="1" id="KW-1133">Transmembrane helix</keyword>
<feature type="transmembrane region" description="Helical" evidence="1">
    <location>
        <begin position="206"/>
        <end position="229"/>
    </location>
</feature>
<feature type="transmembrane region" description="Helical" evidence="1">
    <location>
        <begin position="250"/>
        <end position="269"/>
    </location>
</feature>
<evidence type="ECO:0000313" key="3">
    <source>
        <dbReference type="Proteomes" id="UP000002218"/>
    </source>
</evidence>
<evidence type="ECO:0000256" key="1">
    <source>
        <dbReference type="SAM" id="Phobius"/>
    </source>
</evidence>
<dbReference type="KEGG" id="nml:Namu_0705"/>
<keyword evidence="1" id="KW-0812">Transmembrane</keyword>
<organism evidence="2 3">
    <name type="scientific">Nakamurella multipartita (strain ATCC 700099 / DSM 44233 / CIP 104796 / JCM 9543 / NBRC 105858 / Y-104)</name>
    <name type="common">Microsphaera multipartita</name>
    <dbReference type="NCBI Taxonomy" id="479431"/>
    <lineage>
        <taxon>Bacteria</taxon>
        <taxon>Bacillati</taxon>
        <taxon>Actinomycetota</taxon>
        <taxon>Actinomycetes</taxon>
        <taxon>Nakamurellales</taxon>
        <taxon>Nakamurellaceae</taxon>
        <taxon>Nakamurella</taxon>
    </lineage>
</organism>
<dbReference type="HOGENOM" id="CLU_051828_0_0_11"/>
<keyword evidence="1" id="KW-0472">Membrane</keyword>
<keyword evidence="3" id="KW-1185">Reference proteome</keyword>